<dbReference type="InterPro" id="IPR025965">
    <property type="entry name" value="FlgD/Vpr_Ig-like"/>
</dbReference>
<feature type="domain" description="FlgD/Vpr Ig-like" evidence="1">
    <location>
        <begin position="4"/>
        <end position="47"/>
    </location>
</feature>
<dbReference type="AlphaFoldDB" id="A0A379WVK0"/>
<evidence type="ECO:0000313" key="2">
    <source>
        <dbReference type="EMBL" id="SUH38135.1"/>
    </source>
</evidence>
<keyword evidence="2" id="KW-0282">Flagellum</keyword>
<name>A0A379WVK0_SALET</name>
<accession>A0A379WVK0</accession>
<gene>
    <name evidence="2" type="primary">flgD_1</name>
    <name evidence="2" type="ORF">NCTC8261_04456</name>
</gene>
<dbReference type="Pfam" id="PF13860">
    <property type="entry name" value="FlgD_ig"/>
    <property type="match status" value="1"/>
</dbReference>
<sequence>MAGVVRTLEIGELRAGVHTFTWDGSKTDGTTVPNGSYNIAITASNGGTQWWRSRCNSLWYRA</sequence>
<dbReference type="Gene3D" id="2.60.40.4070">
    <property type="match status" value="1"/>
</dbReference>
<evidence type="ECO:0000313" key="3">
    <source>
        <dbReference type="Proteomes" id="UP000254712"/>
    </source>
</evidence>
<dbReference type="Proteomes" id="UP000254712">
    <property type="component" value="Unassembled WGS sequence"/>
</dbReference>
<protein>
    <submittedName>
        <fullName evidence="2">Flagellar hook formation protein FlgD</fullName>
    </submittedName>
</protein>
<reference evidence="2 3" key="1">
    <citation type="submission" date="2018-06" db="EMBL/GenBank/DDBJ databases">
        <authorList>
            <consortium name="Pathogen Informatics"/>
            <person name="Doyle S."/>
        </authorList>
    </citation>
    <scope>NUCLEOTIDE SEQUENCE [LARGE SCALE GENOMIC DNA]</scope>
    <source>
        <strain evidence="2 3">NCTC8261</strain>
    </source>
</reference>
<organism evidence="2 3">
    <name type="scientific">Salmonella enterica I</name>
    <dbReference type="NCBI Taxonomy" id="59201"/>
    <lineage>
        <taxon>Bacteria</taxon>
        <taxon>Pseudomonadati</taxon>
        <taxon>Pseudomonadota</taxon>
        <taxon>Gammaproteobacteria</taxon>
        <taxon>Enterobacterales</taxon>
        <taxon>Enterobacteriaceae</taxon>
        <taxon>Salmonella</taxon>
    </lineage>
</organism>
<keyword evidence="2" id="KW-0966">Cell projection</keyword>
<dbReference type="EMBL" id="UGXT01000002">
    <property type="protein sequence ID" value="SUH38135.1"/>
    <property type="molecule type" value="Genomic_DNA"/>
</dbReference>
<keyword evidence="2" id="KW-0969">Cilium</keyword>
<proteinExistence type="predicted"/>
<evidence type="ECO:0000259" key="1">
    <source>
        <dbReference type="Pfam" id="PF13860"/>
    </source>
</evidence>